<evidence type="ECO:0000313" key="3">
    <source>
        <dbReference type="Proteomes" id="UP000000268"/>
    </source>
</evidence>
<keyword evidence="3" id="KW-1185">Reference proteome</keyword>
<keyword evidence="1" id="KW-0732">Signal</keyword>
<evidence type="ECO:0000256" key="1">
    <source>
        <dbReference type="SAM" id="SignalP"/>
    </source>
</evidence>
<evidence type="ECO:0000313" key="2">
    <source>
        <dbReference type="EMBL" id="ABW25406.1"/>
    </source>
</evidence>
<dbReference type="HOGENOM" id="CLU_1053077_0_0_3"/>
<organism evidence="2 3">
    <name type="scientific">Acaryochloris marina (strain MBIC 11017)</name>
    <dbReference type="NCBI Taxonomy" id="329726"/>
    <lineage>
        <taxon>Bacteria</taxon>
        <taxon>Bacillati</taxon>
        <taxon>Cyanobacteriota</taxon>
        <taxon>Cyanophyceae</taxon>
        <taxon>Acaryochloridales</taxon>
        <taxon>Acaryochloridaceae</taxon>
        <taxon>Acaryochloris</taxon>
    </lineage>
</organism>
<dbReference type="OrthoDB" id="482045at2"/>
<feature type="chain" id="PRO_5002748558" evidence="1">
    <location>
        <begin position="28"/>
        <end position="279"/>
    </location>
</feature>
<dbReference type="KEGG" id="amr:AM1_0347"/>
<protein>
    <submittedName>
        <fullName evidence="2">Uncharacterized protein</fullName>
    </submittedName>
</protein>
<proteinExistence type="predicted"/>
<dbReference type="AlphaFoldDB" id="B0C9W6"/>
<dbReference type="RefSeq" id="WP_012161016.1">
    <property type="nucleotide sequence ID" value="NC_009925.1"/>
</dbReference>
<gene>
    <name evidence="2" type="ordered locus">AM1_0347</name>
</gene>
<dbReference type="EMBL" id="CP000828">
    <property type="protein sequence ID" value="ABW25406.1"/>
    <property type="molecule type" value="Genomic_DNA"/>
</dbReference>
<sequence>MSAKINQLKSLALGGVLALSMAPAINAQTLHQRTFSQRPLKTQKFSCGRHLKTFVVRSLNRQRGRGIRCVKVSTVRRGSRRLPKIAWYGEGNWNGKSYRHVGHAFGNRRLMRGYASDIYGNGEHFKNNFPGNLRVRMISPSRIQVTGAWNEEWIQVRTTQYQPLRRARTCGKFFDQYRVADLIAPPKGRQGRGLRCVLKVGPQGSYAPKRYFTTWFGNGQWGQSTYSHLGTRSLKGAGASDICGSVFGPVCNHFNYGSLKIKPVGNGFNVVGAWREMWR</sequence>
<accession>B0C9W6</accession>
<reference evidence="2 3" key="1">
    <citation type="journal article" date="2008" name="Proc. Natl. Acad. Sci. U.S.A.">
        <title>Niche adaptation and genome expansion in the chlorophyll d-producing cyanobacterium Acaryochloris marina.</title>
        <authorList>
            <person name="Swingley W.D."/>
            <person name="Chen M."/>
            <person name="Cheung P.C."/>
            <person name="Conrad A.L."/>
            <person name="Dejesa L.C."/>
            <person name="Hao J."/>
            <person name="Honchak B.M."/>
            <person name="Karbach L.E."/>
            <person name="Kurdoglu A."/>
            <person name="Lahiri S."/>
            <person name="Mastrian S.D."/>
            <person name="Miyashita H."/>
            <person name="Page L."/>
            <person name="Ramakrishna P."/>
            <person name="Satoh S."/>
            <person name="Sattley W.M."/>
            <person name="Shimada Y."/>
            <person name="Taylor H.L."/>
            <person name="Tomo T."/>
            <person name="Tsuchiya T."/>
            <person name="Wang Z.T."/>
            <person name="Raymond J."/>
            <person name="Mimuro M."/>
            <person name="Blankenship R.E."/>
            <person name="Touchman J.W."/>
        </authorList>
    </citation>
    <scope>NUCLEOTIDE SEQUENCE [LARGE SCALE GENOMIC DNA]</scope>
    <source>
        <strain evidence="3">MBIC 11017</strain>
    </source>
</reference>
<dbReference type="Proteomes" id="UP000000268">
    <property type="component" value="Chromosome"/>
</dbReference>
<feature type="signal peptide" evidence="1">
    <location>
        <begin position="1"/>
        <end position="27"/>
    </location>
</feature>
<name>B0C9W6_ACAM1</name>